<dbReference type="Pfam" id="PF22936">
    <property type="entry name" value="Pol_BBD"/>
    <property type="match status" value="1"/>
</dbReference>
<reference evidence="2" key="2">
    <citation type="submission" date="2025-05" db="UniProtKB">
        <authorList>
            <consortium name="EnsemblMetazoa"/>
        </authorList>
    </citation>
    <scope>IDENTIFICATION</scope>
    <source>
        <strain evidence="2">Foshan</strain>
    </source>
</reference>
<keyword evidence="3" id="KW-1185">Reference proteome</keyword>
<organism evidence="2 3">
    <name type="scientific">Aedes albopictus</name>
    <name type="common">Asian tiger mosquito</name>
    <name type="synonym">Stegomyia albopicta</name>
    <dbReference type="NCBI Taxonomy" id="7160"/>
    <lineage>
        <taxon>Eukaryota</taxon>
        <taxon>Metazoa</taxon>
        <taxon>Ecdysozoa</taxon>
        <taxon>Arthropoda</taxon>
        <taxon>Hexapoda</taxon>
        <taxon>Insecta</taxon>
        <taxon>Pterygota</taxon>
        <taxon>Neoptera</taxon>
        <taxon>Endopterygota</taxon>
        <taxon>Diptera</taxon>
        <taxon>Nematocera</taxon>
        <taxon>Culicoidea</taxon>
        <taxon>Culicidae</taxon>
        <taxon>Culicinae</taxon>
        <taxon>Aedini</taxon>
        <taxon>Aedes</taxon>
        <taxon>Stegomyia</taxon>
    </lineage>
</organism>
<protein>
    <recommendedName>
        <fullName evidence="1">Retrovirus-related Pol polyprotein from transposon TNT 1-94-like beta-barrel domain-containing protein</fullName>
    </recommendedName>
</protein>
<evidence type="ECO:0000313" key="2">
    <source>
        <dbReference type="EnsemblMetazoa" id="AALFPA23_012176.P17377"/>
    </source>
</evidence>
<dbReference type="Proteomes" id="UP000069940">
    <property type="component" value="Unassembled WGS sequence"/>
</dbReference>
<sequence length="147" mass="16181">MVQHRRESPGEWIFDSGTSSHMCREKAILKEAEEVSDSVIVANNMETPVVAKGNVVIKADLSDATEVLDVSEVLCIPELAMNLLSVHKICSRGHQVVFSKDVCEVFDQTGRIVAVGDQQGGLYRLRQTGRNVSCIATPKEDIGLWLK</sequence>
<dbReference type="InterPro" id="IPR054722">
    <property type="entry name" value="PolX-like_BBD"/>
</dbReference>
<name>A0ABM1YU27_AEDAL</name>
<dbReference type="RefSeq" id="XP_029711560.1">
    <property type="nucleotide sequence ID" value="XM_029855700.2"/>
</dbReference>
<feature type="domain" description="Retrovirus-related Pol polyprotein from transposon TNT 1-94-like beta-barrel" evidence="1">
    <location>
        <begin position="12"/>
        <end position="93"/>
    </location>
</feature>
<accession>A0ABM1YU27</accession>
<dbReference type="GeneID" id="115256752"/>
<proteinExistence type="predicted"/>
<dbReference type="EnsemblMetazoa" id="AALFPA23_012176.R17377">
    <property type="protein sequence ID" value="AALFPA23_012176.P17377"/>
    <property type="gene ID" value="AALFPA23_012176"/>
</dbReference>
<evidence type="ECO:0000259" key="1">
    <source>
        <dbReference type="Pfam" id="PF22936"/>
    </source>
</evidence>
<reference evidence="3" key="1">
    <citation type="journal article" date="2015" name="Proc. Natl. Acad. Sci. U.S.A.">
        <title>Genome sequence of the Asian Tiger mosquito, Aedes albopictus, reveals insights into its biology, genetics, and evolution.</title>
        <authorList>
            <person name="Chen X.G."/>
            <person name="Jiang X."/>
            <person name="Gu J."/>
            <person name="Xu M."/>
            <person name="Wu Y."/>
            <person name="Deng Y."/>
            <person name="Zhang C."/>
            <person name="Bonizzoni M."/>
            <person name="Dermauw W."/>
            <person name="Vontas J."/>
            <person name="Armbruster P."/>
            <person name="Huang X."/>
            <person name="Yang Y."/>
            <person name="Zhang H."/>
            <person name="He W."/>
            <person name="Peng H."/>
            <person name="Liu Y."/>
            <person name="Wu K."/>
            <person name="Chen J."/>
            <person name="Lirakis M."/>
            <person name="Topalis P."/>
            <person name="Van Leeuwen T."/>
            <person name="Hall A.B."/>
            <person name="Jiang X."/>
            <person name="Thorpe C."/>
            <person name="Mueller R.L."/>
            <person name="Sun C."/>
            <person name="Waterhouse R.M."/>
            <person name="Yan G."/>
            <person name="Tu Z.J."/>
            <person name="Fang X."/>
            <person name="James A.A."/>
        </authorList>
    </citation>
    <scope>NUCLEOTIDE SEQUENCE [LARGE SCALE GENOMIC DNA]</scope>
    <source>
        <strain evidence="3">Foshan</strain>
    </source>
</reference>
<evidence type="ECO:0000313" key="3">
    <source>
        <dbReference type="Proteomes" id="UP000069940"/>
    </source>
</evidence>